<gene>
    <name evidence="2" type="ORF">FRZ44_13020</name>
</gene>
<name>A0A5J6MF08_9PROT</name>
<accession>A0A5J6MF08</accession>
<dbReference type="KEGG" id="htq:FRZ44_13020"/>
<reference evidence="2 3" key="1">
    <citation type="submission" date="2019-08" db="EMBL/GenBank/DDBJ databases">
        <title>Hyperibacter terrae gen. nov., sp. nov. and Hyperibacter viscosus sp. nov., two new members in the family Rhodospirillaceae isolated from the rhizosphere of Hypericum perforatum.</title>
        <authorList>
            <person name="Noviana Z."/>
        </authorList>
    </citation>
    <scope>NUCLEOTIDE SEQUENCE [LARGE SCALE GENOMIC DNA]</scope>
    <source>
        <strain evidence="2 3">R5913</strain>
    </source>
</reference>
<dbReference type="Proteomes" id="UP000326202">
    <property type="component" value="Chromosome"/>
</dbReference>
<feature type="region of interest" description="Disordered" evidence="1">
    <location>
        <begin position="96"/>
        <end position="118"/>
    </location>
</feature>
<dbReference type="RefSeq" id="WP_151176414.1">
    <property type="nucleotide sequence ID" value="NZ_CP042906.1"/>
</dbReference>
<sequence length="125" mass="13785">MMTIEDILKRLNETESAVQNMVCTVTADIIMFQAAIVALREDGILTEKVIDRMAIAAQDRIAFYDTDVLGAGGVVEVARRLDNLAERLREARGPTYLPQRPSGLELTTNGNGRGRVRAPRKMLVA</sequence>
<evidence type="ECO:0000313" key="3">
    <source>
        <dbReference type="Proteomes" id="UP000326202"/>
    </source>
</evidence>
<dbReference type="AlphaFoldDB" id="A0A5J6MF08"/>
<protein>
    <submittedName>
        <fullName evidence="2">Uncharacterized protein</fullName>
    </submittedName>
</protein>
<proteinExistence type="predicted"/>
<evidence type="ECO:0000313" key="2">
    <source>
        <dbReference type="EMBL" id="QEX16012.1"/>
    </source>
</evidence>
<dbReference type="EMBL" id="CP042906">
    <property type="protein sequence ID" value="QEX16012.1"/>
    <property type="molecule type" value="Genomic_DNA"/>
</dbReference>
<evidence type="ECO:0000256" key="1">
    <source>
        <dbReference type="SAM" id="MobiDB-lite"/>
    </source>
</evidence>
<keyword evidence="3" id="KW-1185">Reference proteome</keyword>
<organism evidence="2 3">
    <name type="scientific">Hypericibacter terrae</name>
    <dbReference type="NCBI Taxonomy" id="2602015"/>
    <lineage>
        <taxon>Bacteria</taxon>
        <taxon>Pseudomonadati</taxon>
        <taxon>Pseudomonadota</taxon>
        <taxon>Alphaproteobacteria</taxon>
        <taxon>Rhodospirillales</taxon>
        <taxon>Dongiaceae</taxon>
        <taxon>Hypericibacter</taxon>
    </lineage>
</organism>